<dbReference type="Proteomes" id="UP001311232">
    <property type="component" value="Unassembled WGS sequence"/>
</dbReference>
<comment type="caution">
    <text evidence="2">The sequence shown here is derived from an EMBL/GenBank/DDBJ whole genome shotgun (WGS) entry which is preliminary data.</text>
</comment>
<keyword evidence="3" id="KW-1185">Reference proteome</keyword>
<organism evidence="2 3">
    <name type="scientific">Crenichthys baileyi</name>
    <name type="common">White River springfish</name>
    <dbReference type="NCBI Taxonomy" id="28760"/>
    <lineage>
        <taxon>Eukaryota</taxon>
        <taxon>Metazoa</taxon>
        <taxon>Chordata</taxon>
        <taxon>Craniata</taxon>
        <taxon>Vertebrata</taxon>
        <taxon>Euteleostomi</taxon>
        <taxon>Actinopterygii</taxon>
        <taxon>Neopterygii</taxon>
        <taxon>Teleostei</taxon>
        <taxon>Neoteleostei</taxon>
        <taxon>Acanthomorphata</taxon>
        <taxon>Ovalentaria</taxon>
        <taxon>Atherinomorphae</taxon>
        <taxon>Cyprinodontiformes</taxon>
        <taxon>Goodeidae</taxon>
        <taxon>Crenichthys</taxon>
    </lineage>
</organism>
<dbReference type="EMBL" id="JAHHUM010000816">
    <property type="protein sequence ID" value="KAK5617125.1"/>
    <property type="molecule type" value="Genomic_DNA"/>
</dbReference>
<protein>
    <submittedName>
        <fullName evidence="2">Uncharacterized protein</fullName>
    </submittedName>
</protein>
<reference evidence="2 3" key="1">
    <citation type="submission" date="2021-06" db="EMBL/GenBank/DDBJ databases">
        <authorList>
            <person name="Palmer J.M."/>
        </authorList>
    </citation>
    <scope>NUCLEOTIDE SEQUENCE [LARGE SCALE GENOMIC DNA]</scope>
    <source>
        <strain evidence="2 3">MEX-2019</strain>
        <tissue evidence="2">Muscle</tissue>
    </source>
</reference>
<feature type="region of interest" description="Disordered" evidence="1">
    <location>
        <begin position="31"/>
        <end position="94"/>
    </location>
</feature>
<gene>
    <name evidence="2" type="ORF">CRENBAI_012471</name>
</gene>
<sequence length="119" mass="12803">MESTNRATVGEKKVDLEGAGLSWCINIEVQETSTEAKDPPEIPKNARGEYPQSGHPLGGRSLGEPYQTKQSKPTASSQEPNYLLDQPGPKAPASLGRSITVKVVHHQSVELPDCLIAPM</sequence>
<evidence type="ECO:0000313" key="2">
    <source>
        <dbReference type="EMBL" id="KAK5617125.1"/>
    </source>
</evidence>
<feature type="compositionally biased region" description="Polar residues" evidence="1">
    <location>
        <begin position="67"/>
        <end position="80"/>
    </location>
</feature>
<accession>A0AAV9S7Q5</accession>
<name>A0AAV9S7Q5_9TELE</name>
<dbReference type="AlphaFoldDB" id="A0AAV9S7Q5"/>
<feature type="compositionally biased region" description="Basic and acidic residues" evidence="1">
    <location>
        <begin position="34"/>
        <end position="47"/>
    </location>
</feature>
<evidence type="ECO:0000256" key="1">
    <source>
        <dbReference type="SAM" id="MobiDB-lite"/>
    </source>
</evidence>
<evidence type="ECO:0000313" key="3">
    <source>
        <dbReference type="Proteomes" id="UP001311232"/>
    </source>
</evidence>
<proteinExistence type="predicted"/>